<sequence>MTDLPTFLRNIILFWLVLYAIGILLERKRVKHFKVGFFYLEISTDPRLLSRPIGIISRLIGPLYKLSIALTVALSIISSIYLVKITIDSLFGPKVAQIVPVIPGVTLDITVPSLLSIFIVLLAHEVLGHAVMSYRFEVPVKKIAFFILFFLLGAFVEPDEESLRKLNRSKRMGIYSAGIFSNFITFLVFLMITMLIFPGFSLDSSSARPSGVYVERVFEGGPSEGLIPEGVVIRAVDGYSVKDLSSLSEALRKFKPGDEVYILTDRGNFKVRLGSRPDDPRLPYLGVQLSPIPYFDPSIPMPSGISIQLLEFLLLTMVFSIGLAAINSLPMLPLDGGLVLSEILSFYVDDKLARKLTWTISAPFALILIYNALLFFLG</sequence>
<feature type="transmembrane region" description="Helical" evidence="5">
    <location>
        <begin position="139"/>
        <end position="156"/>
    </location>
</feature>
<evidence type="ECO:0000256" key="1">
    <source>
        <dbReference type="ARBA" id="ARBA00004127"/>
    </source>
</evidence>
<dbReference type="SUPFAM" id="SSF50156">
    <property type="entry name" value="PDZ domain-like"/>
    <property type="match status" value="1"/>
</dbReference>
<dbReference type="PRINTS" id="PR01000">
    <property type="entry name" value="SREBPS2PTASE"/>
</dbReference>
<protein>
    <submittedName>
        <fullName evidence="7">PDZ domain-containing protein</fullName>
    </submittedName>
</protein>
<feature type="transmembrane region" description="Helical" evidence="5">
    <location>
        <begin position="109"/>
        <end position="127"/>
    </location>
</feature>
<dbReference type="EMBL" id="RCOR01000014">
    <property type="protein sequence ID" value="RSN70095.1"/>
    <property type="molecule type" value="Genomic_DNA"/>
</dbReference>
<feature type="transmembrane region" description="Helical" evidence="5">
    <location>
        <begin position="176"/>
        <end position="200"/>
    </location>
</feature>
<dbReference type="Gene3D" id="2.30.42.10">
    <property type="match status" value="1"/>
</dbReference>
<dbReference type="GO" id="GO:0004222">
    <property type="term" value="F:metalloendopeptidase activity"/>
    <property type="evidence" value="ECO:0007669"/>
    <property type="project" value="InterPro"/>
</dbReference>
<dbReference type="AlphaFoldDB" id="A0A3R9WZB6"/>
<keyword evidence="2 5" id="KW-0812">Transmembrane</keyword>
<dbReference type="RefSeq" id="WP_125740864.1">
    <property type="nucleotide sequence ID" value="NZ_RCOR01000014.1"/>
</dbReference>
<comment type="subcellular location">
    <subcellularLocation>
        <location evidence="1">Endomembrane system</location>
        <topology evidence="1">Multi-pass membrane protein</topology>
    </subcellularLocation>
</comment>
<dbReference type="InterPro" id="IPR008915">
    <property type="entry name" value="Peptidase_M50"/>
</dbReference>
<reference evidence="7 8" key="1">
    <citation type="submission" date="2018-10" db="EMBL/GenBank/DDBJ databases">
        <title>Co-occurring genomic capacity for anaerobic methane metabolism and dissimilatory sulfite reduction discovered in the Korarchaeota.</title>
        <authorList>
            <person name="Mckay L.J."/>
            <person name="Dlakic M."/>
            <person name="Fields M.W."/>
            <person name="Delmont T.O."/>
            <person name="Eren A.M."/>
            <person name="Jay Z.J."/>
            <person name="Klingelsmith K.B."/>
            <person name="Rusch D.B."/>
            <person name="Inskeep W.P."/>
        </authorList>
    </citation>
    <scope>NUCLEOTIDE SEQUENCE [LARGE SCALE GENOMIC DNA]</scope>
    <source>
        <strain evidence="7 8">WS</strain>
    </source>
</reference>
<dbReference type="InterPro" id="IPR036034">
    <property type="entry name" value="PDZ_sf"/>
</dbReference>
<keyword evidence="3 5" id="KW-1133">Transmembrane helix</keyword>
<dbReference type="Pfam" id="PF02163">
    <property type="entry name" value="Peptidase_M50"/>
    <property type="match status" value="1"/>
</dbReference>
<proteinExistence type="predicted"/>
<keyword evidence="4 5" id="KW-0472">Membrane</keyword>
<dbReference type="GO" id="GO:0005737">
    <property type="term" value="C:cytoplasm"/>
    <property type="evidence" value="ECO:0007669"/>
    <property type="project" value="TreeGrafter"/>
</dbReference>
<dbReference type="Proteomes" id="UP000278149">
    <property type="component" value="Unassembled WGS sequence"/>
</dbReference>
<feature type="transmembrane region" description="Helical" evidence="5">
    <location>
        <begin position="6"/>
        <end position="25"/>
    </location>
</feature>
<feature type="transmembrane region" description="Helical" evidence="5">
    <location>
        <begin position="356"/>
        <end position="377"/>
    </location>
</feature>
<comment type="caution">
    <text evidence="7">The sequence shown here is derived from an EMBL/GenBank/DDBJ whole genome shotgun (WGS) entry which is preliminary data.</text>
</comment>
<feature type="transmembrane region" description="Helical" evidence="5">
    <location>
        <begin position="63"/>
        <end position="83"/>
    </location>
</feature>
<dbReference type="GO" id="GO:0016020">
    <property type="term" value="C:membrane"/>
    <property type="evidence" value="ECO:0007669"/>
    <property type="project" value="InterPro"/>
</dbReference>
<evidence type="ECO:0000313" key="7">
    <source>
        <dbReference type="EMBL" id="RSN70095.1"/>
    </source>
</evidence>
<dbReference type="InterPro" id="IPR001478">
    <property type="entry name" value="PDZ"/>
</dbReference>
<dbReference type="PROSITE" id="PS50106">
    <property type="entry name" value="PDZ"/>
    <property type="match status" value="1"/>
</dbReference>
<dbReference type="GO" id="GO:0031293">
    <property type="term" value="P:membrane protein intracellular domain proteolysis"/>
    <property type="evidence" value="ECO:0007669"/>
    <property type="project" value="TreeGrafter"/>
</dbReference>
<dbReference type="GO" id="GO:0012505">
    <property type="term" value="C:endomembrane system"/>
    <property type="evidence" value="ECO:0007669"/>
    <property type="project" value="UniProtKB-SubCell"/>
</dbReference>
<name>A0A3R9WZB6_9CREN</name>
<evidence type="ECO:0000256" key="4">
    <source>
        <dbReference type="ARBA" id="ARBA00023136"/>
    </source>
</evidence>
<dbReference type="PANTHER" id="PTHR13325:SF3">
    <property type="entry name" value="MEMBRANE-BOUND TRANSCRIPTION FACTOR SITE-2 PROTEASE"/>
    <property type="match status" value="1"/>
</dbReference>
<evidence type="ECO:0000313" key="8">
    <source>
        <dbReference type="Proteomes" id="UP000278149"/>
    </source>
</evidence>
<feature type="domain" description="PDZ" evidence="6">
    <location>
        <begin position="199"/>
        <end position="245"/>
    </location>
</feature>
<accession>A0A3R9WZB6</accession>
<evidence type="ECO:0000256" key="3">
    <source>
        <dbReference type="ARBA" id="ARBA00022989"/>
    </source>
</evidence>
<feature type="transmembrane region" description="Helical" evidence="5">
    <location>
        <begin position="309"/>
        <end position="329"/>
    </location>
</feature>
<evidence type="ECO:0000259" key="6">
    <source>
        <dbReference type="PROSITE" id="PS50106"/>
    </source>
</evidence>
<dbReference type="CDD" id="cd10823">
    <property type="entry name" value="cpPDZ_RseP_YlbL-like_arch"/>
    <property type="match status" value="1"/>
</dbReference>
<evidence type="ECO:0000256" key="2">
    <source>
        <dbReference type="ARBA" id="ARBA00022692"/>
    </source>
</evidence>
<evidence type="ECO:0000256" key="5">
    <source>
        <dbReference type="SAM" id="Phobius"/>
    </source>
</evidence>
<organism evidence="7 8">
    <name type="scientific">Candidatus Korarchaeum cryptofilum</name>
    <dbReference type="NCBI Taxonomy" id="498846"/>
    <lineage>
        <taxon>Archaea</taxon>
        <taxon>Thermoproteota</taxon>
        <taxon>Candidatus Korarchaeia</taxon>
        <taxon>Candidatus Korarchaeales</taxon>
        <taxon>Candidatus Korarchaeaceae</taxon>
        <taxon>Candidatus Korarchaeum</taxon>
    </lineage>
</organism>
<dbReference type="InterPro" id="IPR001193">
    <property type="entry name" value="MBTPS2"/>
</dbReference>
<dbReference type="SMART" id="SM00228">
    <property type="entry name" value="PDZ"/>
    <property type="match status" value="1"/>
</dbReference>
<gene>
    <name evidence="7" type="ORF">D9Q81_01955</name>
</gene>
<dbReference type="PANTHER" id="PTHR13325">
    <property type="entry name" value="PROTEASE M50 MEMBRANE-BOUND TRANSCRIPTION FACTOR SITE 2 PROTEASE"/>
    <property type="match status" value="1"/>
</dbReference>